<name>A0A0E4BNJ3_9BRAD</name>
<dbReference type="AlphaFoldDB" id="A0A0E4BNJ3"/>
<evidence type="ECO:0000313" key="3">
    <source>
        <dbReference type="Proteomes" id="UP000063308"/>
    </source>
</evidence>
<feature type="region of interest" description="Disordered" evidence="1">
    <location>
        <begin position="25"/>
        <end position="44"/>
    </location>
</feature>
<protein>
    <submittedName>
        <fullName evidence="2">Uncharacterized protein</fullName>
    </submittedName>
</protein>
<organism evidence="2 3">
    <name type="scientific">Bradyrhizobium diazoefficiens</name>
    <dbReference type="NCBI Taxonomy" id="1355477"/>
    <lineage>
        <taxon>Bacteria</taxon>
        <taxon>Pseudomonadati</taxon>
        <taxon>Pseudomonadota</taxon>
        <taxon>Alphaproteobacteria</taxon>
        <taxon>Hyphomicrobiales</taxon>
        <taxon>Nitrobacteraceae</taxon>
        <taxon>Bradyrhizobium</taxon>
    </lineage>
</organism>
<gene>
    <name evidence="2" type="ORF">NK6_3550</name>
</gene>
<proteinExistence type="predicted"/>
<dbReference type="Proteomes" id="UP000063308">
    <property type="component" value="Chromosome"/>
</dbReference>
<sequence length="44" mass="4854">MREAHRSDVFFVDIHHASAASIAMAPSHRCSSRSNSVSMARARI</sequence>
<evidence type="ECO:0000313" key="2">
    <source>
        <dbReference type="EMBL" id="BAR56727.1"/>
    </source>
</evidence>
<evidence type="ECO:0000256" key="1">
    <source>
        <dbReference type="SAM" id="MobiDB-lite"/>
    </source>
</evidence>
<accession>A0A0E4BNJ3</accession>
<reference evidence="2 3" key="1">
    <citation type="submission" date="2014-11" db="EMBL/GenBank/DDBJ databases">
        <title>Symbiosis island explosion on the genome of extra-slow-growing strains of soybean bradyrhizobia with massive insertion sequences.</title>
        <authorList>
            <person name="Iida T."/>
            <person name="Minamisawa K."/>
        </authorList>
    </citation>
    <scope>NUCLEOTIDE SEQUENCE [LARGE SCALE GENOMIC DNA]</scope>
    <source>
        <strain evidence="2 3">NK6</strain>
    </source>
</reference>
<dbReference type="EMBL" id="AP014685">
    <property type="protein sequence ID" value="BAR56727.1"/>
    <property type="molecule type" value="Genomic_DNA"/>
</dbReference>